<sequence length="1291" mass="144986">MPGSIRRAFEARGWEVVSVDLDPGFEPTVCCDVMELKEAELGRFDMVWASPVCTEYWRAMCRRPRRLEEGDPLVRRTLEIIANVRPRWWAFQNPHMGLLKTRPLVQGLPYSDVCYCKYGYRYKKETRIWLRCLRGPQAPRIGAEGEQQRQEQRPVPAPAVQHAPAALRRDRGRRQHSIKRLTGLTGLDPIVPRVPCTGIFLGPSKSGKTVAIISAILEQYRTADGSSVFEFIEKEMGVNTEREQVYFDKWDESALRTIIEQQKKITRTSKQLGLKKLYQVLVVIDDFADQPELHRRTGDGALDTLFIRGRHMQISTWVSSQKLRLISAAVRVNMQFICIWRLRNQLELEAVLEELTALLPKQELLAMYQEATREPYSFWFIYYLMDKANMFYKRWEERFVVDGAAEPAEPAEPVKNGRLPFGGGRVLQQQPAQPNVFDPRLASLPTGFERRGVSDGSAASELSRTPFRLRRKTKPQMATIYVDSRRRVSGSDSNFAFELPETLHMQSSAKMAVYKVRIADAFKSTDRGRNLYWQDQALGTLNSAQLPVGAWAGARLAPSCWGAGRSSRANAITSGAAAAASPTSSTLGWHHCPRRSTGEGFLTGPRPASSRGHPSALGERSRTWRRSTWTPGAGPDSDQLCVELPETLHMQSSAKMAVYKVRIADAFLSTDRGRNLYWQDQALGTLNSAQLPVGAWTGARLAAWISSNYATVFLRCRELGNAAHILGPLGTDIICKVIIDKGVGHVMKDQTDEGHLVELRGPITLRTLHFRLTDVDGAEVNTRGTSVSFAIFLDPDKCGSASAGARAPDAGPDAHGAAHQQAEPLLSSWPWRTAWTSKGKGTMMSLERRNEPQMLRSFWKNYPSYRVQPLLQKRYHELLEARAFNEWLENRRIRKEGEEYTDTVGRLTDAVNRRIPQLRFQDQPAEPRRPRAADRGKDELAIMENVTQAVQDELMGRDVQYFPSSLSTFTPTTSRVARIPLTSGMDFIDPESVKIAFRVRNTDGGGGQVFPGSFEGNCFIKRVQLFSNGQRTDDISEYGRCCWLYSLLKPQEWYNGRAYEGFYPTNLGNPPAILDGNFRDALIPPTLIGLFQSGKMLPPQLNLVLEIEFAEAADALWPGGNGSASYSIENVRVLASQVTLDSALVESFNKVLLSLLDPGRHDAAQRHRGQGLYTKLMGAFVTFKDDDDALGEVMNLEYPAINGQLESQMQLGALQYPRYPMASLAEHHHFLEIMAGTYDSKIKNMRMNVKSFALWAQCSLDQKPTAAIRSAQSLPENSHASLSNTMALIWR</sequence>
<dbReference type="Gene3D" id="3.40.50.300">
    <property type="entry name" value="P-loop containing nucleotide triphosphate hydrolases"/>
    <property type="match status" value="1"/>
</dbReference>
<dbReference type="Proteomes" id="UP000186817">
    <property type="component" value="Unassembled WGS sequence"/>
</dbReference>
<evidence type="ECO:0000313" key="2">
    <source>
        <dbReference type="EMBL" id="OLP89304.1"/>
    </source>
</evidence>
<keyword evidence="3" id="KW-1185">Reference proteome</keyword>
<gene>
    <name evidence="2" type="primary">FV3-083R</name>
    <name evidence="2" type="ORF">AK812_SmicGene29249</name>
</gene>
<dbReference type="OrthoDB" id="406014at2759"/>
<feature type="region of interest" description="Disordered" evidence="1">
    <location>
        <begin position="583"/>
        <end position="638"/>
    </location>
</feature>
<organism evidence="2 3">
    <name type="scientific">Symbiodinium microadriaticum</name>
    <name type="common">Dinoflagellate</name>
    <name type="synonym">Zooxanthella microadriatica</name>
    <dbReference type="NCBI Taxonomy" id="2951"/>
    <lineage>
        <taxon>Eukaryota</taxon>
        <taxon>Sar</taxon>
        <taxon>Alveolata</taxon>
        <taxon>Dinophyceae</taxon>
        <taxon>Suessiales</taxon>
        <taxon>Symbiodiniaceae</taxon>
        <taxon>Symbiodinium</taxon>
    </lineage>
</organism>
<comment type="caution">
    <text evidence="2">The sequence shown here is derived from an EMBL/GenBank/DDBJ whole genome shotgun (WGS) entry which is preliminary data.</text>
</comment>
<keyword evidence="2" id="KW-0489">Methyltransferase</keyword>
<evidence type="ECO:0000313" key="3">
    <source>
        <dbReference type="Proteomes" id="UP000186817"/>
    </source>
</evidence>
<dbReference type="EMBL" id="LSRX01000767">
    <property type="protein sequence ID" value="OLP89304.1"/>
    <property type="molecule type" value="Genomic_DNA"/>
</dbReference>
<feature type="region of interest" description="Disordered" evidence="1">
    <location>
        <begin position="802"/>
        <end position="822"/>
    </location>
</feature>
<protein>
    <submittedName>
        <fullName evidence="2">Putative DNA (Cytosine-5)-methyltransferase</fullName>
    </submittedName>
</protein>
<dbReference type="GO" id="GO:0032259">
    <property type="term" value="P:methylation"/>
    <property type="evidence" value="ECO:0007669"/>
    <property type="project" value="UniProtKB-KW"/>
</dbReference>
<reference evidence="2 3" key="1">
    <citation type="submission" date="2016-02" db="EMBL/GenBank/DDBJ databases">
        <title>Genome analysis of coral dinoflagellate symbionts highlights evolutionary adaptations to a symbiotic lifestyle.</title>
        <authorList>
            <person name="Aranda M."/>
            <person name="Li Y."/>
            <person name="Liew Y.J."/>
            <person name="Baumgarten S."/>
            <person name="Simakov O."/>
            <person name="Wilson M."/>
            <person name="Piel J."/>
            <person name="Ashoor H."/>
            <person name="Bougouffa S."/>
            <person name="Bajic V.B."/>
            <person name="Ryu T."/>
            <person name="Ravasi T."/>
            <person name="Bayer T."/>
            <person name="Micklem G."/>
            <person name="Kim H."/>
            <person name="Bhak J."/>
            <person name="Lajeunesse T.C."/>
            <person name="Voolstra C.R."/>
        </authorList>
    </citation>
    <scope>NUCLEOTIDE SEQUENCE [LARGE SCALE GENOMIC DNA]</scope>
    <source>
        <strain evidence="2 3">CCMP2467</strain>
    </source>
</reference>
<evidence type="ECO:0000256" key="1">
    <source>
        <dbReference type="SAM" id="MobiDB-lite"/>
    </source>
</evidence>
<keyword evidence="2" id="KW-0808">Transferase</keyword>
<dbReference type="Gene3D" id="3.40.50.150">
    <property type="entry name" value="Vaccinia Virus protein VP39"/>
    <property type="match status" value="1"/>
</dbReference>
<dbReference type="InterPro" id="IPR029063">
    <property type="entry name" value="SAM-dependent_MTases_sf"/>
</dbReference>
<proteinExistence type="predicted"/>
<dbReference type="SUPFAM" id="SSF53335">
    <property type="entry name" value="S-adenosyl-L-methionine-dependent methyltransferases"/>
    <property type="match status" value="1"/>
</dbReference>
<accession>A0A1Q9D2D4</accession>
<name>A0A1Q9D2D4_SYMMI</name>
<dbReference type="GO" id="GO:0008168">
    <property type="term" value="F:methyltransferase activity"/>
    <property type="evidence" value="ECO:0007669"/>
    <property type="project" value="UniProtKB-KW"/>
</dbReference>
<dbReference type="InterPro" id="IPR027417">
    <property type="entry name" value="P-loop_NTPase"/>
</dbReference>